<dbReference type="Gene3D" id="2.60.120.920">
    <property type="match status" value="1"/>
</dbReference>
<evidence type="ECO:0000256" key="15">
    <source>
        <dbReference type="ARBA" id="ARBA00023054"/>
    </source>
</evidence>
<dbReference type="PRINTS" id="PR01407">
    <property type="entry name" value="BUTYPHLNCDUF"/>
</dbReference>
<keyword evidence="15 17" id="KW-0175">Coiled coil</keyword>
<evidence type="ECO:0000256" key="1">
    <source>
        <dbReference type="ARBA" id="ARBA00000900"/>
    </source>
</evidence>
<evidence type="ECO:0000256" key="4">
    <source>
        <dbReference type="ARBA" id="ARBA00004906"/>
    </source>
</evidence>
<evidence type="ECO:0000256" key="5">
    <source>
        <dbReference type="ARBA" id="ARBA00008518"/>
    </source>
</evidence>
<dbReference type="PANTHER" id="PTHR24103">
    <property type="entry name" value="E3 UBIQUITIN-PROTEIN LIGASE TRIM"/>
    <property type="match status" value="1"/>
</dbReference>
<feature type="region of interest" description="Disordered" evidence="18">
    <location>
        <begin position="79"/>
        <end position="221"/>
    </location>
</feature>
<proteinExistence type="inferred from homology"/>
<dbReference type="InterPro" id="IPR003877">
    <property type="entry name" value="SPRY_dom"/>
</dbReference>
<dbReference type="InterPro" id="IPR001870">
    <property type="entry name" value="B30.2/SPRY"/>
</dbReference>
<feature type="compositionally biased region" description="Basic and acidic residues" evidence="18">
    <location>
        <begin position="79"/>
        <end position="90"/>
    </location>
</feature>
<dbReference type="Pfam" id="PF00622">
    <property type="entry name" value="SPRY"/>
    <property type="match status" value="1"/>
</dbReference>
<reference evidence="20 21" key="1">
    <citation type="journal article" date="2020" name="Nat. Commun.">
        <title>Donkey genomes provide new insights into domestication and selection for coat color.</title>
        <authorList>
            <person name="Wang"/>
            <person name="C."/>
            <person name="Li"/>
            <person name="H."/>
            <person name="Guo"/>
            <person name="Y."/>
            <person name="Huang"/>
            <person name="J."/>
            <person name="Sun"/>
            <person name="Y."/>
            <person name="Min"/>
            <person name="J."/>
            <person name="Wang"/>
            <person name="J."/>
            <person name="Fang"/>
            <person name="X."/>
            <person name="Zhao"/>
            <person name="Z."/>
            <person name="Wang"/>
            <person name="S."/>
            <person name="Zhang"/>
            <person name="Y."/>
            <person name="Liu"/>
            <person name="Q."/>
            <person name="Jiang"/>
            <person name="Q."/>
            <person name="Wang"/>
            <person name="X."/>
            <person name="Guo"/>
            <person name="Y."/>
            <person name="Yang"/>
            <person name="C."/>
            <person name="Wang"/>
            <person name="Y."/>
            <person name="Tian"/>
            <person name="F."/>
            <person name="Zhuang"/>
            <person name="G."/>
            <person name="Fan"/>
            <person name="Y."/>
            <person name="Gao"/>
            <person name="Q."/>
            <person name="Li"/>
            <person name="Y."/>
            <person name="Ju"/>
            <person name="Z."/>
            <person name="Li"/>
            <person name="J."/>
            <person name="Li"/>
            <person name="R."/>
            <person name="Hou"/>
            <person name="M."/>
            <person name="Yang"/>
            <person name="G."/>
            <person name="Liu"/>
            <person name="G."/>
            <person name="Liu"/>
            <person name="W."/>
            <person name="Guo"/>
            <person name="J."/>
            <person name="Pan"/>
            <person name="S."/>
            <person name="Fan"/>
            <person name="G."/>
            <person name="Zhang"/>
            <person name="W."/>
            <person name="Zhang"/>
            <person name="R."/>
            <person name="Yu"/>
            <person name="J."/>
            <person name="Zhang"/>
            <person name="X."/>
            <person name="Yin"/>
            <person name="Q."/>
            <person name="Ji"/>
            <person name="C."/>
            <person name="Jin"/>
            <person name="Y."/>
            <person name="Yue"/>
            <person name="G."/>
            <person name="Liu"/>
            <person name="M."/>
            <person name="Xu"/>
            <person name="J."/>
            <person name="Liu"/>
            <person name="S."/>
            <person name="Jordana"/>
            <person name="J."/>
            <person name="Noce"/>
            <person name="A."/>
            <person name="Amills"/>
            <person name="M."/>
            <person name="Wu"/>
            <person name="D.D."/>
            <person name="Li"/>
            <person name="S."/>
            <person name="Zhou"/>
            <person name="X. and Zhong"/>
            <person name="J."/>
        </authorList>
    </citation>
    <scope>NUCLEOTIDE SEQUENCE [LARGE SCALE GENOMIC DNA]</scope>
</reference>
<dbReference type="AlphaFoldDB" id="A0A9L0JGD6"/>
<dbReference type="Ensembl" id="ENSEAST00005067286.1">
    <property type="protein sequence ID" value="ENSEASP00005051408.1"/>
    <property type="gene ID" value="ENSEASG00005032935.1"/>
</dbReference>
<keyword evidence="11" id="KW-0863">Zinc-finger</keyword>
<keyword evidence="8" id="KW-0597">Phosphoprotein</keyword>
<evidence type="ECO:0000256" key="11">
    <source>
        <dbReference type="ARBA" id="ARBA00022771"/>
    </source>
</evidence>
<feature type="region of interest" description="Disordered" evidence="18">
    <location>
        <begin position="278"/>
        <end position="312"/>
    </location>
</feature>
<dbReference type="GO" id="GO:0005737">
    <property type="term" value="C:cytoplasm"/>
    <property type="evidence" value="ECO:0007669"/>
    <property type="project" value="UniProtKB-SubCell"/>
</dbReference>
<reference evidence="20" key="3">
    <citation type="submission" date="2025-09" db="UniProtKB">
        <authorList>
            <consortium name="Ensembl"/>
        </authorList>
    </citation>
    <scope>IDENTIFICATION</scope>
</reference>
<accession>A0A9L0JGD6</accession>
<keyword evidence="9" id="KW-0808">Transferase</keyword>
<comment type="pathway">
    <text evidence="4">Protein modification; protein ubiquitination.</text>
</comment>
<sequence>IKNKRGRTIAGKVATEVDTRPLLGGWGRGPARAVFQTLNLAQHGARTNLHAGNLTLRPGRRALAAGVLVRLGGDREWRVGLGWPREDRGGAGRGGRRREGPRDREGQGRGLRGPERGRRALARTAIPSRWAARPAIARARASPPPAAARLAPVPAARRRPRPSSLCRRPEPPTVGSRSLPGAARLGCAEGAHGGGGAADRAGRRGRSAGAGGRAAGRGDVLHLPGALPRARVCRVRSQLLPRLHRALLGAPRRWGRRRTPRVARPAALPAVPRACTPRAAAAQPAAGRRRRAAAALQPARGGGRGAQAPGGGGCWVRAARRAAQALLPGRRTRHLRGLRPRPRAPRARRVAARRGGAGGQGERRPHPAGPRKPPSVPPFRTRSADDRQAGRQEAQELLESRLKVLKKDLEDYEAFSSNEEKESKELLKQMAAEREKVGAEFQALRAFLVEQEGHLLGRLEELSREVTQKQNENLALLGGEIAQLSKLSSQIQETARRPDLDFLQEFKNTLSRCSNVPGPKPTTVSSEMKNKVWNVSLKTFVLKGLLKKFKEDLRGELEKEERVELTLDPDTANPRLILSLDLKSVRLGQRTQDLPSHPRRFDTNTRVLASCGFSSGRHHWEVEVGSKDGWAFGVARESVRRKGLTPFTPEEGVWALQLNGGQYWAVTSPDRTPLSCGHLSRVRVALDLEVGAVSFYAAEDMRHLYTFRVNFHERVFPLFSVCSTGTYLRIWP</sequence>
<dbReference type="InterPro" id="IPR003879">
    <property type="entry name" value="Butyrophylin_SPRY"/>
</dbReference>
<evidence type="ECO:0000256" key="9">
    <source>
        <dbReference type="ARBA" id="ARBA00022679"/>
    </source>
</evidence>
<evidence type="ECO:0000256" key="7">
    <source>
        <dbReference type="ARBA" id="ARBA00022490"/>
    </source>
</evidence>
<comment type="subcellular location">
    <subcellularLocation>
        <location evidence="3">Cytoplasm</location>
    </subcellularLocation>
    <subcellularLocation>
        <location evidence="2">Nucleus</location>
    </subcellularLocation>
</comment>
<dbReference type="Proteomes" id="UP000694387">
    <property type="component" value="Chromosome 9"/>
</dbReference>
<keyword evidence="21" id="KW-1185">Reference proteome</keyword>
<dbReference type="CDD" id="cd13740">
    <property type="entry name" value="SPRY_PRY_TRIM7"/>
    <property type="match status" value="1"/>
</dbReference>
<feature type="compositionally biased region" description="Gly residues" evidence="18">
    <location>
        <begin position="300"/>
        <end position="312"/>
    </location>
</feature>
<dbReference type="EC" id="2.3.2.27" evidence="6"/>
<keyword evidence="16" id="KW-0539">Nucleus</keyword>
<evidence type="ECO:0000256" key="12">
    <source>
        <dbReference type="ARBA" id="ARBA00022786"/>
    </source>
</evidence>
<evidence type="ECO:0000256" key="14">
    <source>
        <dbReference type="ARBA" id="ARBA00022843"/>
    </source>
</evidence>
<comment type="similarity">
    <text evidence="5">Belongs to the TRIM/RBCC family.</text>
</comment>
<evidence type="ECO:0000256" key="16">
    <source>
        <dbReference type="ARBA" id="ARBA00023242"/>
    </source>
</evidence>
<dbReference type="GO" id="GO:0005634">
    <property type="term" value="C:nucleus"/>
    <property type="evidence" value="ECO:0007669"/>
    <property type="project" value="UniProtKB-SubCell"/>
</dbReference>
<dbReference type="Pfam" id="PF13765">
    <property type="entry name" value="PRY"/>
    <property type="match status" value="1"/>
</dbReference>
<keyword evidence="13" id="KW-0862">Zinc</keyword>
<dbReference type="InterPro" id="IPR050143">
    <property type="entry name" value="TRIM/RBCC"/>
</dbReference>
<evidence type="ECO:0000256" key="6">
    <source>
        <dbReference type="ARBA" id="ARBA00012483"/>
    </source>
</evidence>
<dbReference type="PROSITE" id="PS50188">
    <property type="entry name" value="B302_SPRY"/>
    <property type="match status" value="1"/>
</dbReference>
<keyword evidence="12" id="KW-0833">Ubl conjugation pathway</keyword>
<feature type="compositionally biased region" description="Basic residues" evidence="18">
    <location>
        <begin position="330"/>
        <end position="352"/>
    </location>
</feature>
<reference evidence="20" key="2">
    <citation type="submission" date="2025-08" db="UniProtKB">
        <authorList>
            <consortium name="Ensembl"/>
        </authorList>
    </citation>
    <scope>IDENTIFICATION</scope>
</reference>
<dbReference type="SMART" id="SM00449">
    <property type="entry name" value="SPRY"/>
    <property type="match status" value="1"/>
</dbReference>
<evidence type="ECO:0000256" key="18">
    <source>
        <dbReference type="SAM" id="MobiDB-lite"/>
    </source>
</evidence>
<organism evidence="20 21">
    <name type="scientific">Equus asinus</name>
    <name type="common">Donkey</name>
    <name type="synonym">Equus africanus asinus</name>
    <dbReference type="NCBI Taxonomy" id="9793"/>
    <lineage>
        <taxon>Eukaryota</taxon>
        <taxon>Metazoa</taxon>
        <taxon>Chordata</taxon>
        <taxon>Craniata</taxon>
        <taxon>Vertebrata</taxon>
        <taxon>Euteleostomi</taxon>
        <taxon>Mammalia</taxon>
        <taxon>Eutheria</taxon>
        <taxon>Laurasiatheria</taxon>
        <taxon>Perissodactyla</taxon>
        <taxon>Equidae</taxon>
        <taxon>Equus</taxon>
    </lineage>
</organism>
<dbReference type="GO" id="GO:0061630">
    <property type="term" value="F:ubiquitin protein ligase activity"/>
    <property type="evidence" value="ECO:0007669"/>
    <property type="project" value="UniProtKB-EC"/>
</dbReference>
<feature type="domain" description="B30.2/SPRY" evidence="19">
    <location>
        <begin position="545"/>
        <end position="732"/>
    </location>
</feature>
<evidence type="ECO:0000313" key="21">
    <source>
        <dbReference type="Proteomes" id="UP000694387"/>
    </source>
</evidence>
<name>A0A9L0JGD6_EQUAS</name>
<dbReference type="SMART" id="SM00589">
    <property type="entry name" value="PRY"/>
    <property type="match status" value="1"/>
</dbReference>
<protein>
    <recommendedName>
        <fullName evidence="6">RING-type E3 ubiquitin transferase</fullName>
        <ecNumber evidence="6">2.3.2.27</ecNumber>
    </recommendedName>
</protein>
<evidence type="ECO:0000256" key="10">
    <source>
        <dbReference type="ARBA" id="ARBA00022723"/>
    </source>
</evidence>
<dbReference type="SUPFAM" id="SSF49899">
    <property type="entry name" value="Concanavalin A-like lectins/glucanases"/>
    <property type="match status" value="1"/>
</dbReference>
<dbReference type="GO" id="GO:0140374">
    <property type="term" value="P:antiviral innate immune response"/>
    <property type="evidence" value="ECO:0007669"/>
    <property type="project" value="Ensembl"/>
</dbReference>
<dbReference type="InterPro" id="IPR043136">
    <property type="entry name" value="B30.2/SPRY_sf"/>
</dbReference>
<dbReference type="FunFam" id="2.60.120.920:FF:000025">
    <property type="entry name" value="E3 ubiquitin-protein ligase TRIM41 isoform X1"/>
    <property type="match status" value="1"/>
</dbReference>
<evidence type="ECO:0000256" key="2">
    <source>
        <dbReference type="ARBA" id="ARBA00004123"/>
    </source>
</evidence>
<feature type="compositionally biased region" description="Low complexity" evidence="18">
    <location>
        <begin position="127"/>
        <end position="155"/>
    </location>
</feature>
<feature type="compositionally biased region" description="Pro residues" evidence="18">
    <location>
        <begin position="367"/>
        <end position="377"/>
    </location>
</feature>
<dbReference type="InterPro" id="IPR013320">
    <property type="entry name" value="ConA-like_dom_sf"/>
</dbReference>
<dbReference type="InterPro" id="IPR006574">
    <property type="entry name" value="PRY"/>
</dbReference>
<evidence type="ECO:0000256" key="8">
    <source>
        <dbReference type="ARBA" id="ARBA00022553"/>
    </source>
</evidence>
<evidence type="ECO:0000259" key="19">
    <source>
        <dbReference type="PROSITE" id="PS50188"/>
    </source>
</evidence>
<dbReference type="GeneTree" id="ENSGT01030000234669"/>
<evidence type="ECO:0000256" key="3">
    <source>
        <dbReference type="ARBA" id="ARBA00004496"/>
    </source>
</evidence>
<feature type="compositionally biased region" description="Basic and acidic residues" evidence="18">
    <location>
        <begin position="382"/>
        <end position="394"/>
    </location>
</feature>
<keyword evidence="14" id="KW-0832">Ubl conjugation</keyword>
<feature type="compositionally biased region" description="Basic and acidic residues" evidence="18">
    <location>
        <begin position="97"/>
        <end position="118"/>
    </location>
</feature>
<evidence type="ECO:0000313" key="20">
    <source>
        <dbReference type="Ensembl" id="ENSEASP00005051408.1"/>
    </source>
</evidence>
<evidence type="ECO:0000256" key="17">
    <source>
        <dbReference type="SAM" id="Coils"/>
    </source>
</evidence>
<gene>
    <name evidence="20" type="primary">TRIM7</name>
</gene>
<comment type="catalytic activity">
    <reaction evidence="1">
        <text>S-ubiquitinyl-[E2 ubiquitin-conjugating enzyme]-L-cysteine + [acceptor protein]-L-lysine = [E2 ubiquitin-conjugating enzyme]-L-cysteine + N(6)-ubiquitinyl-[acceptor protein]-L-lysine.</text>
        <dbReference type="EC" id="2.3.2.27"/>
    </reaction>
</comment>
<evidence type="ECO:0000256" key="13">
    <source>
        <dbReference type="ARBA" id="ARBA00022833"/>
    </source>
</evidence>
<keyword evidence="7" id="KW-0963">Cytoplasm</keyword>
<feature type="region of interest" description="Disordered" evidence="18">
    <location>
        <begin position="325"/>
        <end position="394"/>
    </location>
</feature>
<keyword evidence="10" id="KW-0479">Metal-binding</keyword>
<dbReference type="GO" id="GO:0008270">
    <property type="term" value="F:zinc ion binding"/>
    <property type="evidence" value="ECO:0007669"/>
    <property type="project" value="UniProtKB-KW"/>
</dbReference>
<feature type="coiled-coil region" evidence="17">
    <location>
        <begin position="402"/>
        <end position="436"/>
    </location>
</feature>